<gene>
    <name evidence="2" type="ORF">C1I63_15490</name>
</gene>
<name>A0A2T4UX38_9MICO</name>
<dbReference type="NCBIfam" id="NF038065">
    <property type="entry name" value="Pr6Pr"/>
    <property type="match status" value="1"/>
</dbReference>
<keyword evidence="1" id="KW-0472">Membrane</keyword>
<evidence type="ECO:0000256" key="1">
    <source>
        <dbReference type="SAM" id="Phobius"/>
    </source>
</evidence>
<protein>
    <recommendedName>
        <fullName evidence="4">Integral membrane protein</fullName>
    </recommendedName>
</protein>
<dbReference type="EMBL" id="PZPL01000001">
    <property type="protein sequence ID" value="PTL74102.1"/>
    <property type="molecule type" value="Genomic_DNA"/>
</dbReference>
<comment type="caution">
    <text evidence="2">The sequence shown here is derived from an EMBL/GenBank/DDBJ whole genome shotgun (WGS) entry which is preliminary data.</text>
</comment>
<keyword evidence="3" id="KW-1185">Reference proteome</keyword>
<proteinExistence type="predicted"/>
<keyword evidence="1" id="KW-0812">Transmembrane</keyword>
<dbReference type="AlphaFoldDB" id="A0A2T4UX38"/>
<organism evidence="2 3">
    <name type="scientific">Rathayibacter caricis DSM 15933</name>
    <dbReference type="NCBI Taxonomy" id="1328867"/>
    <lineage>
        <taxon>Bacteria</taxon>
        <taxon>Bacillati</taxon>
        <taxon>Actinomycetota</taxon>
        <taxon>Actinomycetes</taxon>
        <taxon>Micrococcales</taxon>
        <taxon>Microbacteriaceae</taxon>
        <taxon>Rathayibacter</taxon>
    </lineage>
</organism>
<dbReference type="InterPro" id="IPR049713">
    <property type="entry name" value="Pr6Pr-like"/>
</dbReference>
<evidence type="ECO:0008006" key="4">
    <source>
        <dbReference type="Google" id="ProtNLM"/>
    </source>
</evidence>
<feature type="transmembrane region" description="Helical" evidence="1">
    <location>
        <begin position="52"/>
        <end position="71"/>
    </location>
</feature>
<feature type="transmembrane region" description="Helical" evidence="1">
    <location>
        <begin position="83"/>
        <end position="100"/>
    </location>
</feature>
<dbReference type="Proteomes" id="UP000241085">
    <property type="component" value="Unassembled WGS sequence"/>
</dbReference>
<feature type="transmembrane region" description="Helical" evidence="1">
    <location>
        <begin position="140"/>
        <end position="158"/>
    </location>
</feature>
<dbReference type="RefSeq" id="WP_107575338.1">
    <property type="nucleotide sequence ID" value="NZ_PZPL01000001.1"/>
</dbReference>
<accession>A0A2T4UX38</accession>
<keyword evidence="1" id="KW-1133">Transmembrane helix</keyword>
<reference evidence="2 3" key="1">
    <citation type="submission" date="2018-03" db="EMBL/GenBank/DDBJ databases">
        <title>Bacteriophage NCPPB3778 and a type I-E CRISPR drive the evolution of the US Biological Select Agent, Rathayibacter toxicus.</title>
        <authorList>
            <person name="Davis E.W.II."/>
            <person name="Tabima J.F."/>
            <person name="Weisberg A.J."/>
            <person name="Dantas Lopes L."/>
            <person name="Wiseman M.S."/>
            <person name="Wiseman M.S."/>
            <person name="Pupko T."/>
            <person name="Belcher M.S."/>
            <person name="Sechler A.J."/>
            <person name="Tancos M.A."/>
            <person name="Schroeder B.K."/>
            <person name="Murray T.D."/>
            <person name="Luster D.G."/>
            <person name="Schneider W.L."/>
            <person name="Rogers E."/>
            <person name="Andreote F.D."/>
            <person name="Grunwald N.J."/>
            <person name="Putnam M.L."/>
            <person name="Chang J.H."/>
        </authorList>
    </citation>
    <scope>NUCLEOTIDE SEQUENCE [LARGE SCALE GENOMIC DNA]</scope>
    <source>
        <strain evidence="2 3">DSM 15933</strain>
    </source>
</reference>
<sequence>MRRAARATPAAVAVARLLVSVVVLAVLGYAYGLRVAAGEASPVDYFGYFTNQTSLILSVVLLVSGAAALVGRTPSESSSLVRGIATAYLVVVGVVYNTLVPGTGSAPPWVSALLHVVLPVLAVLDWALVADRRPLPWRRLPLVLPYPLVWLVVVLVRGRTDGWVPYGFLLPANGLPSLIAHVLGLIAAVLAAGALIWVLSRRSGRRAGPRSA</sequence>
<feature type="transmembrane region" description="Helical" evidence="1">
    <location>
        <begin position="178"/>
        <end position="200"/>
    </location>
</feature>
<evidence type="ECO:0000313" key="2">
    <source>
        <dbReference type="EMBL" id="PTL74102.1"/>
    </source>
</evidence>
<evidence type="ECO:0000313" key="3">
    <source>
        <dbReference type="Proteomes" id="UP000241085"/>
    </source>
</evidence>
<feature type="transmembrane region" description="Helical" evidence="1">
    <location>
        <begin position="106"/>
        <end position="128"/>
    </location>
</feature>
<feature type="transmembrane region" description="Helical" evidence="1">
    <location>
        <begin position="12"/>
        <end position="32"/>
    </location>
</feature>